<comment type="similarity">
    <text evidence="2">Belongs to the replication factor A protein 2 family.</text>
</comment>
<dbReference type="PANTHER" id="PTHR13989:SF16">
    <property type="entry name" value="REPLICATION PROTEIN A2"/>
    <property type="match status" value="1"/>
</dbReference>
<evidence type="ECO:0000256" key="3">
    <source>
        <dbReference type="ARBA" id="ARBA00022705"/>
    </source>
</evidence>
<dbReference type="GO" id="GO:0000781">
    <property type="term" value="C:chromosome, telomeric region"/>
    <property type="evidence" value="ECO:0007669"/>
    <property type="project" value="TreeGrafter"/>
</dbReference>
<keyword evidence="5" id="KW-0539">Nucleus</keyword>
<comment type="caution">
    <text evidence="9">The sequence shown here is derived from an EMBL/GenBank/DDBJ whole genome shotgun (WGS) entry which is preliminary data.</text>
</comment>
<dbReference type="SUPFAM" id="SSF46785">
    <property type="entry name" value="Winged helix' DNA-binding domain"/>
    <property type="match status" value="1"/>
</dbReference>
<dbReference type="Pfam" id="PF01336">
    <property type="entry name" value="tRNA_anti-codon"/>
    <property type="match status" value="1"/>
</dbReference>
<dbReference type="GO" id="GO:0000724">
    <property type="term" value="P:double-strand break repair via homologous recombination"/>
    <property type="evidence" value="ECO:0007669"/>
    <property type="project" value="TreeGrafter"/>
</dbReference>
<evidence type="ECO:0000256" key="2">
    <source>
        <dbReference type="ARBA" id="ARBA00007815"/>
    </source>
</evidence>
<evidence type="ECO:0000256" key="4">
    <source>
        <dbReference type="ARBA" id="ARBA00023125"/>
    </source>
</evidence>
<dbReference type="GO" id="GO:0006289">
    <property type="term" value="P:nucleotide-excision repair"/>
    <property type="evidence" value="ECO:0007669"/>
    <property type="project" value="TreeGrafter"/>
</dbReference>
<evidence type="ECO:0000259" key="8">
    <source>
        <dbReference type="Pfam" id="PF08784"/>
    </source>
</evidence>
<dbReference type="PANTHER" id="PTHR13989">
    <property type="entry name" value="REPLICATION PROTEIN A-RELATED"/>
    <property type="match status" value="1"/>
</dbReference>
<dbReference type="GO" id="GO:0006260">
    <property type="term" value="P:DNA replication"/>
    <property type="evidence" value="ECO:0007669"/>
    <property type="project" value="UniProtKB-KW"/>
</dbReference>
<evidence type="ECO:0000256" key="1">
    <source>
        <dbReference type="ARBA" id="ARBA00004123"/>
    </source>
</evidence>
<dbReference type="InterPro" id="IPR004365">
    <property type="entry name" value="NA-bd_OB_tRNA"/>
</dbReference>
<gene>
    <name evidence="9" type="ORF">INT45_002270</name>
</gene>
<accession>A0A8H7VNW2</accession>
<feature type="domain" description="Replication protein A C-terminal" evidence="8">
    <location>
        <begin position="161"/>
        <end position="244"/>
    </location>
</feature>
<keyword evidence="3" id="KW-0235">DNA replication</keyword>
<evidence type="ECO:0000256" key="6">
    <source>
        <dbReference type="SAM" id="MobiDB-lite"/>
    </source>
</evidence>
<dbReference type="PIRSF" id="PIRSF036949">
    <property type="entry name" value="RPA32"/>
    <property type="match status" value="1"/>
</dbReference>
<dbReference type="Gene3D" id="2.40.50.140">
    <property type="entry name" value="Nucleic acid-binding proteins"/>
    <property type="match status" value="1"/>
</dbReference>
<organism evidence="9 10">
    <name type="scientific">Circinella minor</name>
    <dbReference type="NCBI Taxonomy" id="1195481"/>
    <lineage>
        <taxon>Eukaryota</taxon>
        <taxon>Fungi</taxon>
        <taxon>Fungi incertae sedis</taxon>
        <taxon>Mucoromycota</taxon>
        <taxon>Mucoromycotina</taxon>
        <taxon>Mucoromycetes</taxon>
        <taxon>Mucorales</taxon>
        <taxon>Lichtheimiaceae</taxon>
        <taxon>Circinella</taxon>
    </lineage>
</organism>
<dbReference type="CDD" id="cd04478">
    <property type="entry name" value="RPA2_DBD_D"/>
    <property type="match status" value="1"/>
</dbReference>
<dbReference type="Gene3D" id="1.10.10.10">
    <property type="entry name" value="Winged helix-like DNA-binding domain superfamily/Winged helix DNA-binding domain"/>
    <property type="match status" value="1"/>
</dbReference>
<evidence type="ECO:0000313" key="10">
    <source>
        <dbReference type="Proteomes" id="UP000646827"/>
    </source>
</evidence>
<name>A0A8H7VNW2_9FUNG</name>
<dbReference type="GO" id="GO:0035861">
    <property type="term" value="C:site of double-strand break"/>
    <property type="evidence" value="ECO:0007669"/>
    <property type="project" value="TreeGrafter"/>
</dbReference>
<evidence type="ECO:0000256" key="5">
    <source>
        <dbReference type="ARBA" id="ARBA00023242"/>
    </source>
</evidence>
<dbReference type="OrthoDB" id="25571at2759"/>
<dbReference type="InterPro" id="IPR036390">
    <property type="entry name" value="WH_DNA-bd_sf"/>
</dbReference>
<dbReference type="GO" id="GO:0003697">
    <property type="term" value="F:single-stranded DNA binding"/>
    <property type="evidence" value="ECO:0007669"/>
    <property type="project" value="TreeGrafter"/>
</dbReference>
<dbReference type="FunFam" id="1.10.10.10:FF:000168">
    <property type="entry name" value="Replication protein A 32 kDa subunit"/>
    <property type="match status" value="1"/>
</dbReference>
<feature type="region of interest" description="Disordered" evidence="6">
    <location>
        <begin position="1"/>
        <end position="35"/>
    </location>
</feature>
<dbReference type="GO" id="GO:0005662">
    <property type="term" value="C:DNA replication factor A complex"/>
    <property type="evidence" value="ECO:0007669"/>
    <property type="project" value="TreeGrafter"/>
</dbReference>
<dbReference type="EMBL" id="JAEPRB010000006">
    <property type="protein sequence ID" value="KAG2227585.1"/>
    <property type="molecule type" value="Genomic_DNA"/>
</dbReference>
<evidence type="ECO:0000259" key="7">
    <source>
        <dbReference type="Pfam" id="PF01336"/>
    </source>
</evidence>
<evidence type="ECO:0000313" key="9">
    <source>
        <dbReference type="EMBL" id="KAG2227585.1"/>
    </source>
</evidence>
<dbReference type="SUPFAM" id="SSF50249">
    <property type="entry name" value="Nucleic acid-binding proteins"/>
    <property type="match status" value="1"/>
</dbReference>
<feature type="domain" description="OB" evidence="7">
    <location>
        <begin position="62"/>
        <end position="139"/>
    </location>
</feature>
<dbReference type="AlphaFoldDB" id="A0A8H7VNW2"/>
<dbReference type="InterPro" id="IPR036388">
    <property type="entry name" value="WH-like_DNA-bd_sf"/>
</dbReference>
<dbReference type="Proteomes" id="UP000646827">
    <property type="component" value="Unassembled WGS sequence"/>
</dbReference>
<dbReference type="InterPro" id="IPR012340">
    <property type="entry name" value="NA-bd_OB-fold"/>
</dbReference>
<evidence type="ECO:0008006" key="11">
    <source>
        <dbReference type="Google" id="ProtNLM"/>
    </source>
</evidence>
<sequence>MDGGFLGGNNDSSFSGGGSGSSSSRRPMGEQTLRPVTMKQLANCEITQEGTFRIDNADVTQVTFIAAIRRVTELSTNVSYTVEDGTGQIEVRRWIDQTETAEDAQKRRDLVEDVYIRVFGRLNNFNNRVNVVAHNIRPIKDFNEITYHLIEATLTHAQFGNHNGAGNGSDAMVIDQGSGASTALGNALHDKIINIMKEYHELEEGASVHQIISRLNGIASEKDVREGIDYLQNEGHCYITIDDDHVKSTEAF</sequence>
<dbReference type="InterPro" id="IPR014646">
    <property type="entry name" value="Rfa2/RPA32"/>
</dbReference>
<dbReference type="Pfam" id="PF08784">
    <property type="entry name" value="RPA_C"/>
    <property type="match status" value="1"/>
</dbReference>
<protein>
    <recommendedName>
        <fullName evidence="11">Replication protein A C-terminal domain-containing protein</fullName>
    </recommendedName>
</protein>
<dbReference type="InterPro" id="IPR014892">
    <property type="entry name" value="RPA_C"/>
</dbReference>
<proteinExistence type="inferred from homology"/>
<keyword evidence="4" id="KW-0238">DNA-binding</keyword>
<dbReference type="InterPro" id="IPR040260">
    <property type="entry name" value="RFA2-like"/>
</dbReference>
<reference evidence="9 10" key="1">
    <citation type="submission" date="2020-12" db="EMBL/GenBank/DDBJ databases">
        <title>Metabolic potential, ecology and presence of endohyphal bacteria is reflected in genomic diversity of Mucoromycotina.</title>
        <authorList>
            <person name="Muszewska A."/>
            <person name="Okrasinska A."/>
            <person name="Steczkiewicz K."/>
            <person name="Drgas O."/>
            <person name="Orlowska M."/>
            <person name="Perlinska-Lenart U."/>
            <person name="Aleksandrzak-Piekarczyk T."/>
            <person name="Szatraj K."/>
            <person name="Zielenkiewicz U."/>
            <person name="Pilsyk S."/>
            <person name="Malc E."/>
            <person name="Mieczkowski P."/>
            <person name="Kruszewska J.S."/>
            <person name="Biernat P."/>
            <person name="Pawlowska J."/>
        </authorList>
    </citation>
    <scope>NUCLEOTIDE SEQUENCE [LARGE SCALE GENOMIC DNA]</scope>
    <source>
        <strain evidence="9 10">CBS 142.35</strain>
    </source>
</reference>
<keyword evidence="10" id="KW-1185">Reference proteome</keyword>
<comment type="subcellular location">
    <subcellularLocation>
        <location evidence="1">Nucleus</location>
    </subcellularLocation>
</comment>